<protein>
    <submittedName>
        <fullName evidence="1">Pathogenesis associated protein Cap20</fullName>
    </submittedName>
</protein>
<dbReference type="Proteomes" id="UP000800235">
    <property type="component" value="Unassembled WGS sequence"/>
</dbReference>
<reference evidence="1" key="1">
    <citation type="journal article" date="2020" name="Stud. Mycol.">
        <title>101 Dothideomycetes genomes: a test case for predicting lifestyles and emergence of pathogens.</title>
        <authorList>
            <person name="Haridas S."/>
            <person name="Albert R."/>
            <person name="Binder M."/>
            <person name="Bloem J."/>
            <person name="Labutti K."/>
            <person name="Salamov A."/>
            <person name="Andreopoulos B."/>
            <person name="Baker S."/>
            <person name="Barry K."/>
            <person name="Bills G."/>
            <person name="Bluhm B."/>
            <person name="Cannon C."/>
            <person name="Castanera R."/>
            <person name="Culley D."/>
            <person name="Daum C."/>
            <person name="Ezra D."/>
            <person name="Gonzalez J."/>
            <person name="Henrissat B."/>
            <person name="Kuo A."/>
            <person name="Liang C."/>
            <person name="Lipzen A."/>
            <person name="Lutzoni F."/>
            <person name="Magnuson J."/>
            <person name="Mondo S."/>
            <person name="Nolan M."/>
            <person name="Ohm R."/>
            <person name="Pangilinan J."/>
            <person name="Park H.-J."/>
            <person name="Ramirez L."/>
            <person name="Alfaro M."/>
            <person name="Sun H."/>
            <person name="Tritt A."/>
            <person name="Yoshinaga Y."/>
            <person name="Zwiers L.-H."/>
            <person name="Turgeon B."/>
            <person name="Goodwin S."/>
            <person name="Spatafora J."/>
            <person name="Crous P."/>
            <person name="Grigoriev I."/>
        </authorList>
    </citation>
    <scope>NUCLEOTIDE SEQUENCE</scope>
    <source>
        <strain evidence="1">CBS 130266</strain>
    </source>
</reference>
<proteinExistence type="predicted"/>
<organism evidence="1 2">
    <name type="scientific">Tothia fuscella</name>
    <dbReference type="NCBI Taxonomy" id="1048955"/>
    <lineage>
        <taxon>Eukaryota</taxon>
        <taxon>Fungi</taxon>
        <taxon>Dikarya</taxon>
        <taxon>Ascomycota</taxon>
        <taxon>Pezizomycotina</taxon>
        <taxon>Dothideomycetes</taxon>
        <taxon>Pleosporomycetidae</taxon>
        <taxon>Venturiales</taxon>
        <taxon>Cylindrosympodiaceae</taxon>
        <taxon>Tothia</taxon>
    </lineage>
</organism>
<name>A0A9P4TTW6_9PEZI</name>
<gene>
    <name evidence="1" type="ORF">EJ08DRAFT_653724</name>
</gene>
<accession>A0A9P4TTW6</accession>
<evidence type="ECO:0000313" key="2">
    <source>
        <dbReference type="Proteomes" id="UP000800235"/>
    </source>
</evidence>
<sequence length="203" mass="22216">MPHAEDKPADFPTTFDNMTERLTNGEKANSQFLGHLTSYPVVSDTIGFYKTNPYGAKSLDVASNVYESLFLPIQQYFRGPYSYVEPYVAKADSLGASGLDTIDSKFPIVKEDTATLKGKISDIALFPLVLAVQSKDYLFETYSAQRKGTKAEQGGIISKAIAEAKAVFFTEYKIGSDAIGVLSSFGSEKKEEGKKFADSKLNN</sequence>
<evidence type="ECO:0000313" key="1">
    <source>
        <dbReference type="EMBL" id="KAF2420762.1"/>
    </source>
</evidence>
<dbReference type="AlphaFoldDB" id="A0A9P4TTW6"/>
<keyword evidence="2" id="KW-1185">Reference proteome</keyword>
<dbReference type="EMBL" id="MU007106">
    <property type="protein sequence ID" value="KAF2420762.1"/>
    <property type="molecule type" value="Genomic_DNA"/>
</dbReference>
<comment type="caution">
    <text evidence="1">The sequence shown here is derived from an EMBL/GenBank/DDBJ whole genome shotgun (WGS) entry which is preliminary data.</text>
</comment>
<dbReference type="OrthoDB" id="376826at2759"/>